<reference evidence="2 3" key="1">
    <citation type="submission" date="2016-03" db="EMBL/GenBank/DDBJ databases">
        <authorList>
            <person name="Devillers H."/>
        </authorList>
    </citation>
    <scope>NUCLEOTIDE SEQUENCE [LARGE SCALE GENOMIC DNA]</scope>
    <source>
        <strain evidence="2">CBS 10888</strain>
    </source>
</reference>
<dbReference type="PANTHER" id="PTHR22684">
    <property type="entry name" value="NULP1-RELATED"/>
    <property type="match status" value="1"/>
</dbReference>
<keyword evidence="3" id="KW-1185">Reference proteome</keyword>
<organism evidence="2 3">
    <name type="scientific">Lachancea dasiensis</name>
    <dbReference type="NCBI Taxonomy" id="1072105"/>
    <lineage>
        <taxon>Eukaryota</taxon>
        <taxon>Fungi</taxon>
        <taxon>Dikarya</taxon>
        <taxon>Ascomycota</taxon>
        <taxon>Saccharomycotina</taxon>
        <taxon>Saccharomycetes</taxon>
        <taxon>Saccharomycetales</taxon>
        <taxon>Saccharomycetaceae</taxon>
        <taxon>Lachancea</taxon>
    </lineage>
</organism>
<dbReference type="Pfam" id="PF04910">
    <property type="entry name" value="Tcf25"/>
    <property type="match status" value="1"/>
</dbReference>
<feature type="compositionally biased region" description="Basic residues" evidence="1">
    <location>
        <begin position="95"/>
        <end position="118"/>
    </location>
</feature>
<proteinExistence type="predicted"/>
<dbReference type="EMBL" id="LT598458">
    <property type="protein sequence ID" value="SCU91736.1"/>
    <property type="molecule type" value="Genomic_DNA"/>
</dbReference>
<dbReference type="AlphaFoldDB" id="A0A1G4JMG9"/>
<name>A0A1G4JMG9_9SACH</name>
<dbReference type="GO" id="GO:0030674">
    <property type="term" value="F:protein-macromolecule adaptor activity"/>
    <property type="evidence" value="ECO:0007669"/>
    <property type="project" value="EnsemblFungi"/>
</dbReference>
<feature type="region of interest" description="Disordered" evidence="1">
    <location>
        <begin position="1"/>
        <end position="176"/>
    </location>
</feature>
<gene>
    <name evidence="2" type="ORF">LADA_0F11716G</name>
</gene>
<dbReference type="GO" id="GO:0072344">
    <property type="term" value="P:rescue of stalled ribosome"/>
    <property type="evidence" value="ECO:0007669"/>
    <property type="project" value="EnsemblFungi"/>
</dbReference>
<dbReference type="STRING" id="1266660.A0A1G4JMG9"/>
<dbReference type="PANTHER" id="PTHR22684:SF0">
    <property type="entry name" value="RIBOSOME QUALITY CONTROL COMPLEX SUBUNIT TCF25"/>
    <property type="match status" value="1"/>
</dbReference>
<dbReference type="Proteomes" id="UP000190274">
    <property type="component" value="Chromosome F"/>
</dbReference>
<feature type="compositionally biased region" description="Basic residues" evidence="1">
    <location>
        <begin position="1"/>
        <end position="10"/>
    </location>
</feature>
<evidence type="ECO:0000313" key="3">
    <source>
        <dbReference type="Proteomes" id="UP000190274"/>
    </source>
</evidence>
<feature type="compositionally biased region" description="Basic and acidic residues" evidence="1">
    <location>
        <begin position="140"/>
        <end position="151"/>
    </location>
</feature>
<protein>
    <submittedName>
        <fullName evidence="2">LADA_0F11716g1_1</fullName>
    </submittedName>
</protein>
<dbReference type="InterPro" id="IPR006994">
    <property type="entry name" value="TCF25/Rqc1"/>
</dbReference>
<dbReference type="GO" id="GO:1990112">
    <property type="term" value="C:RQC complex"/>
    <property type="evidence" value="ECO:0007669"/>
    <property type="project" value="EnsemblFungi"/>
</dbReference>
<dbReference type="OrthoDB" id="205993at2759"/>
<feature type="compositionally biased region" description="Acidic residues" evidence="1">
    <location>
        <begin position="159"/>
        <end position="173"/>
    </location>
</feature>
<evidence type="ECO:0000313" key="2">
    <source>
        <dbReference type="EMBL" id="SCU91736.1"/>
    </source>
</evidence>
<evidence type="ECO:0000256" key="1">
    <source>
        <dbReference type="SAM" id="MobiDB-lite"/>
    </source>
</evidence>
<accession>A0A1G4JMG9</accession>
<sequence length="722" mass="82620">MSSRALRRLQKNSLEDTLATLAPGADEEETDVDYNAVRTKTPVNMFALMGEGDDEDDDEQEKESSDNGQTNEAFGTHVPATTAIPDSKQSAGKTQSKKTSRNKKKKKRANKNTKKHPEKHTDLREGSGTDEELDQIIKQFQDKEKSADVHVGHSSGSDFDYDTANEEEEEEEQFTYRQKGRVTMVTDPGFTHFRSYSELSRIFGSIDMKKLNPDYEYKLLFGDLSAESLADVDSMTSTHVSPQVMRQIDKLKSMVRNWGGKDHKTVPNGSTVRRLAFTKIRNDWIPTARGEFTICQLSQEEVREWNAWQRPQDWMDEIETTCRKLEKVGINFYKFEPSNADLNRKAMTEFYMSVVLHPDHEALINLISTKFPYHVPSLLQVALIFVRQGEKTNSNGLVERALFVFDRALRAHITFNGTACQLPFIYFYNRQFYSAIFRYIQILSQRGAVSTASEWCKVLWSLSPLEDPLGCRYFIDHYLLMNKEYGYMIKLANSALINTYKEWYTLGMSLGFVLSYLKLDRIDEAKLEIKKAFQQYPESLTSIFVQGALGDSSYLNGLQLPEESPNSALEVKAYLIRMKVLWGGTELKFLGDQIKVVIDEYKAGAIQVSAANNVKSENPFFLGGYMVNLLRFAVLSQESPLMACIPEEIWSEREVYEFDVLPPEPHGRETEELIESAKSFISENDLNMTRLEMMQDENLINQITQMSLEQFLQENPNAGIDE</sequence>
<dbReference type="GO" id="GO:1990116">
    <property type="term" value="P:ribosome-associated ubiquitin-dependent protein catabolic process"/>
    <property type="evidence" value="ECO:0007669"/>
    <property type="project" value="EnsemblFungi"/>
</dbReference>
<feature type="compositionally biased region" description="Acidic residues" evidence="1">
    <location>
        <begin position="51"/>
        <end position="61"/>
    </location>
</feature>